<keyword evidence="8" id="KW-1185">Reference proteome</keyword>
<dbReference type="GO" id="GO:0016567">
    <property type="term" value="P:protein ubiquitination"/>
    <property type="evidence" value="ECO:0007669"/>
    <property type="project" value="TreeGrafter"/>
</dbReference>
<protein>
    <recommendedName>
        <fullName evidence="6">RING-type domain-containing protein</fullName>
    </recommendedName>
</protein>
<dbReference type="AlphaFoldDB" id="A0A151N4G6"/>
<dbReference type="SUPFAM" id="SSF57850">
    <property type="entry name" value="RING/U-box"/>
    <property type="match status" value="1"/>
</dbReference>
<feature type="domain" description="RING-type" evidence="6">
    <location>
        <begin position="27"/>
        <end position="80"/>
    </location>
</feature>
<name>A0A151N4G6_ALLMI</name>
<feature type="region of interest" description="Disordered" evidence="5">
    <location>
        <begin position="182"/>
        <end position="212"/>
    </location>
</feature>
<dbReference type="Pfam" id="PF00097">
    <property type="entry name" value="zf-C3HC4"/>
    <property type="match status" value="1"/>
</dbReference>
<dbReference type="GO" id="GO:0061630">
    <property type="term" value="F:ubiquitin protein ligase activity"/>
    <property type="evidence" value="ECO:0007669"/>
    <property type="project" value="TreeGrafter"/>
</dbReference>
<accession>A0A151N4G6</accession>
<evidence type="ECO:0000256" key="2">
    <source>
        <dbReference type="ARBA" id="ARBA00022771"/>
    </source>
</evidence>
<dbReference type="InterPro" id="IPR018957">
    <property type="entry name" value="Znf_C3HC4_RING-type"/>
</dbReference>
<dbReference type="EMBL" id="AKHW03004069">
    <property type="protein sequence ID" value="KYO31587.1"/>
    <property type="molecule type" value="Genomic_DNA"/>
</dbReference>
<evidence type="ECO:0000256" key="4">
    <source>
        <dbReference type="PROSITE-ProRule" id="PRU00175"/>
    </source>
</evidence>
<dbReference type="InterPro" id="IPR001841">
    <property type="entry name" value="Znf_RING"/>
</dbReference>
<evidence type="ECO:0000256" key="1">
    <source>
        <dbReference type="ARBA" id="ARBA00022723"/>
    </source>
</evidence>
<evidence type="ECO:0000256" key="5">
    <source>
        <dbReference type="SAM" id="MobiDB-lite"/>
    </source>
</evidence>
<dbReference type="GO" id="GO:0008270">
    <property type="term" value="F:zinc ion binding"/>
    <property type="evidence" value="ECO:0007669"/>
    <property type="project" value="UniProtKB-KW"/>
</dbReference>
<organism evidence="7 8">
    <name type="scientific">Alligator mississippiensis</name>
    <name type="common">American alligator</name>
    <dbReference type="NCBI Taxonomy" id="8496"/>
    <lineage>
        <taxon>Eukaryota</taxon>
        <taxon>Metazoa</taxon>
        <taxon>Chordata</taxon>
        <taxon>Craniata</taxon>
        <taxon>Vertebrata</taxon>
        <taxon>Euteleostomi</taxon>
        <taxon>Archelosauria</taxon>
        <taxon>Archosauria</taxon>
        <taxon>Crocodylia</taxon>
        <taxon>Alligatoridae</taxon>
        <taxon>Alligatorinae</taxon>
        <taxon>Alligator</taxon>
    </lineage>
</organism>
<dbReference type="PROSITE" id="PS50089">
    <property type="entry name" value="ZF_RING_2"/>
    <property type="match status" value="1"/>
</dbReference>
<reference evidence="7 8" key="1">
    <citation type="journal article" date="2012" name="Genome Biol.">
        <title>Sequencing three crocodilian genomes to illuminate the evolution of archosaurs and amniotes.</title>
        <authorList>
            <person name="St John J.A."/>
            <person name="Braun E.L."/>
            <person name="Isberg S.R."/>
            <person name="Miles L.G."/>
            <person name="Chong A.Y."/>
            <person name="Gongora J."/>
            <person name="Dalzell P."/>
            <person name="Moran C."/>
            <person name="Bed'hom B."/>
            <person name="Abzhanov A."/>
            <person name="Burgess S.C."/>
            <person name="Cooksey A.M."/>
            <person name="Castoe T.A."/>
            <person name="Crawford N.G."/>
            <person name="Densmore L.D."/>
            <person name="Drew J.C."/>
            <person name="Edwards S.V."/>
            <person name="Faircloth B.C."/>
            <person name="Fujita M.K."/>
            <person name="Greenwold M.J."/>
            <person name="Hoffmann F.G."/>
            <person name="Howard J.M."/>
            <person name="Iguchi T."/>
            <person name="Janes D.E."/>
            <person name="Khan S.Y."/>
            <person name="Kohno S."/>
            <person name="de Koning A.J."/>
            <person name="Lance S.L."/>
            <person name="McCarthy F.M."/>
            <person name="McCormack J.E."/>
            <person name="Merchant M.E."/>
            <person name="Peterson D.G."/>
            <person name="Pollock D.D."/>
            <person name="Pourmand N."/>
            <person name="Raney B.J."/>
            <person name="Roessler K.A."/>
            <person name="Sanford J.R."/>
            <person name="Sawyer R.H."/>
            <person name="Schmidt C.J."/>
            <person name="Triplett E.W."/>
            <person name="Tuberville T.D."/>
            <person name="Venegas-Anaya M."/>
            <person name="Howard J.T."/>
            <person name="Jarvis E.D."/>
            <person name="Guillette L.J.Jr."/>
            <person name="Glenn T.C."/>
            <person name="Green R.E."/>
            <person name="Ray D.A."/>
        </authorList>
    </citation>
    <scope>NUCLEOTIDE SEQUENCE [LARGE SCALE GENOMIC DNA]</scope>
    <source>
        <strain evidence="7">KSC_2009_1</strain>
    </source>
</reference>
<evidence type="ECO:0000256" key="3">
    <source>
        <dbReference type="ARBA" id="ARBA00022833"/>
    </source>
</evidence>
<evidence type="ECO:0000313" key="7">
    <source>
        <dbReference type="EMBL" id="KYO31587.1"/>
    </source>
</evidence>
<dbReference type="InterPro" id="IPR051435">
    <property type="entry name" value="RING_finger_E3_ubiq-ligases"/>
</dbReference>
<dbReference type="PROSITE" id="PS00518">
    <property type="entry name" value="ZF_RING_1"/>
    <property type="match status" value="1"/>
</dbReference>
<gene>
    <name evidence="7" type="ORF">Y1Q_0004735</name>
</gene>
<dbReference type="OrthoDB" id="9428128at2759"/>
<evidence type="ECO:0000259" key="6">
    <source>
        <dbReference type="PROSITE" id="PS50089"/>
    </source>
</evidence>
<evidence type="ECO:0000313" key="8">
    <source>
        <dbReference type="Proteomes" id="UP000050525"/>
    </source>
</evidence>
<sequence length="212" mass="22631">MAPREDESEAEVTDSEGGSEVEAELECAICCLPYDRDARAPRRLGVARGSWRPARCCHVLCTACLRRLARGTVVTCPFCRRLTRLRTPPLPPVDAALWQRLPRAGVAGAGGDVTAAAGQWRWWQTLKQALTGGDAHAPCNPKQVVRGLWQPVPSVALRQKLSVSSPHLGFLLATDLPSPLANEPCTSRTGSTAAAPHEGGSPSLRAGAARKN</sequence>
<dbReference type="Gene3D" id="3.30.40.10">
    <property type="entry name" value="Zinc/RING finger domain, C3HC4 (zinc finger)"/>
    <property type="match status" value="1"/>
</dbReference>
<dbReference type="PANTHER" id="PTHR22791:SF14">
    <property type="entry name" value="RING FINGER PROTEIN 227"/>
    <property type="match status" value="1"/>
</dbReference>
<keyword evidence="1" id="KW-0479">Metal-binding</keyword>
<keyword evidence="3" id="KW-0862">Zinc</keyword>
<dbReference type="InterPro" id="IPR013083">
    <property type="entry name" value="Znf_RING/FYVE/PHD"/>
</dbReference>
<keyword evidence="2 4" id="KW-0863">Zinc-finger</keyword>
<dbReference type="KEGG" id="amj:109284685"/>
<dbReference type="InterPro" id="IPR017907">
    <property type="entry name" value="Znf_RING_CS"/>
</dbReference>
<dbReference type="Proteomes" id="UP000050525">
    <property type="component" value="Unassembled WGS sequence"/>
</dbReference>
<comment type="caution">
    <text evidence="7">The sequence shown here is derived from an EMBL/GenBank/DDBJ whole genome shotgun (WGS) entry which is preliminary data.</text>
</comment>
<dbReference type="PANTHER" id="PTHR22791">
    <property type="entry name" value="RING-TYPE DOMAIN-CONTAINING PROTEIN"/>
    <property type="match status" value="1"/>
</dbReference>
<proteinExistence type="predicted"/>